<dbReference type="Proteomes" id="UP001233999">
    <property type="component" value="Unassembled WGS sequence"/>
</dbReference>
<comment type="caution">
    <text evidence="1">The sequence shown here is derived from an EMBL/GenBank/DDBJ whole genome shotgun (WGS) entry which is preliminary data.</text>
</comment>
<evidence type="ECO:0000313" key="1">
    <source>
        <dbReference type="EMBL" id="KAJ9588813.1"/>
    </source>
</evidence>
<name>A0AAD7ZXZ8_DIPPU</name>
<dbReference type="EMBL" id="JASPKZ010005301">
    <property type="protein sequence ID" value="KAJ9588813.1"/>
    <property type="molecule type" value="Genomic_DNA"/>
</dbReference>
<feature type="non-terminal residue" evidence="1">
    <location>
        <position position="1"/>
    </location>
</feature>
<organism evidence="1 2">
    <name type="scientific">Diploptera punctata</name>
    <name type="common">Pacific beetle cockroach</name>
    <dbReference type="NCBI Taxonomy" id="6984"/>
    <lineage>
        <taxon>Eukaryota</taxon>
        <taxon>Metazoa</taxon>
        <taxon>Ecdysozoa</taxon>
        <taxon>Arthropoda</taxon>
        <taxon>Hexapoda</taxon>
        <taxon>Insecta</taxon>
        <taxon>Pterygota</taxon>
        <taxon>Neoptera</taxon>
        <taxon>Polyneoptera</taxon>
        <taxon>Dictyoptera</taxon>
        <taxon>Blattodea</taxon>
        <taxon>Blaberoidea</taxon>
        <taxon>Blaberidae</taxon>
        <taxon>Diplopterinae</taxon>
        <taxon>Diploptera</taxon>
    </lineage>
</organism>
<proteinExistence type="predicted"/>
<sequence>CILYLLVSCKLSLAGRRVFVAIATRRRTWRFVFGGASTRGPLGSELGSYQCCSISAGNTTGCNTVSKLCVIFNQIAYSKGGISRKSYHFPLFLFDRSKFRFSPFYS</sequence>
<gene>
    <name evidence="1" type="ORF">L9F63_017851</name>
</gene>
<evidence type="ECO:0000313" key="2">
    <source>
        <dbReference type="Proteomes" id="UP001233999"/>
    </source>
</evidence>
<keyword evidence="2" id="KW-1185">Reference proteome</keyword>
<reference evidence="1" key="2">
    <citation type="submission" date="2023-05" db="EMBL/GenBank/DDBJ databases">
        <authorList>
            <person name="Fouks B."/>
        </authorList>
    </citation>
    <scope>NUCLEOTIDE SEQUENCE</scope>
    <source>
        <strain evidence="1">Stay&amp;Tobe</strain>
        <tissue evidence="1">Testes</tissue>
    </source>
</reference>
<feature type="non-terminal residue" evidence="1">
    <location>
        <position position="106"/>
    </location>
</feature>
<dbReference type="AlphaFoldDB" id="A0AAD7ZXZ8"/>
<reference evidence="1" key="1">
    <citation type="journal article" date="2023" name="IScience">
        <title>Live-bearing cockroach genome reveals convergent evolutionary mechanisms linked to viviparity in insects and beyond.</title>
        <authorList>
            <person name="Fouks B."/>
            <person name="Harrison M.C."/>
            <person name="Mikhailova A.A."/>
            <person name="Marchal E."/>
            <person name="English S."/>
            <person name="Carruthers M."/>
            <person name="Jennings E.C."/>
            <person name="Chiamaka E.L."/>
            <person name="Frigard R.A."/>
            <person name="Pippel M."/>
            <person name="Attardo G.M."/>
            <person name="Benoit J.B."/>
            <person name="Bornberg-Bauer E."/>
            <person name="Tobe S.S."/>
        </authorList>
    </citation>
    <scope>NUCLEOTIDE SEQUENCE</scope>
    <source>
        <strain evidence="1">Stay&amp;Tobe</strain>
    </source>
</reference>
<protein>
    <submittedName>
        <fullName evidence="1">Uncharacterized protein</fullName>
    </submittedName>
</protein>
<accession>A0AAD7ZXZ8</accession>